<dbReference type="AlphaFoldDB" id="A0A2T8HYU6"/>
<feature type="transmembrane region" description="Helical" evidence="1">
    <location>
        <begin position="110"/>
        <end position="131"/>
    </location>
</feature>
<dbReference type="Proteomes" id="UP000245911">
    <property type="component" value="Unassembled WGS sequence"/>
</dbReference>
<keyword evidence="3" id="KW-1185">Reference proteome</keyword>
<evidence type="ECO:0008006" key="4">
    <source>
        <dbReference type="Google" id="ProtNLM"/>
    </source>
</evidence>
<protein>
    <recommendedName>
        <fullName evidence="4">Sugar transporter</fullName>
    </recommendedName>
</protein>
<proteinExistence type="predicted"/>
<accession>A0A2T8HYU6</accession>
<name>A0A2T8HYU6_9RHOB</name>
<reference evidence="2 3" key="1">
    <citation type="submission" date="2018-04" db="EMBL/GenBank/DDBJ databases">
        <title>Pararhodobacter oceanense sp. nov., isolated from marine intertidal sediment.</title>
        <authorList>
            <person name="Wang X.-L."/>
            <person name="Du Z.-J."/>
        </authorList>
    </citation>
    <scope>NUCLEOTIDE SEQUENCE [LARGE SCALE GENOMIC DNA]</scope>
    <source>
        <strain evidence="2 3">AM505</strain>
    </source>
</reference>
<keyword evidence="1" id="KW-0812">Transmembrane</keyword>
<dbReference type="EMBL" id="QDKM01000001">
    <property type="protein sequence ID" value="PVH30594.1"/>
    <property type="molecule type" value="Genomic_DNA"/>
</dbReference>
<evidence type="ECO:0000313" key="3">
    <source>
        <dbReference type="Proteomes" id="UP000245911"/>
    </source>
</evidence>
<gene>
    <name evidence="2" type="ORF">DDE20_03470</name>
</gene>
<feature type="transmembrane region" description="Helical" evidence="1">
    <location>
        <begin position="56"/>
        <end position="77"/>
    </location>
</feature>
<sequence>MARNLAPPPTPATLVPISLVLLLFFGILGADYILERFALGDPDWPALMRTLPLEAVWLKVAWAMTVWLGVAAAFFLLIRDNASVLLFFAAMIAALVLSAGLYATPAAATALPMGAVLATLVIVPGLGWIYARALNRKHLLH</sequence>
<evidence type="ECO:0000313" key="2">
    <source>
        <dbReference type="EMBL" id="PVH30594.1"/>
    </source>
</evidence>
<dbReference type="OrthoDB" id="7875837at2"/>
<keyword evidence="1" id="KW-1133">Transmembrane helix</keyword>
<evidence type="ECO:0000256" key="1">
    <source>
        <dbReference type="SAM" id="Phobius"/>
    </source>
</evidence>
<keyword evidence="1" id="KW-0472">Membrane</keyword>
<dbReference type="RefSeq" id="WP_116557015.1">
    <property type="nucleotide sequence ID" value="NZ_JBLWXM010000023.1"/>
</dbReference>
<comment type="caution">
    <text evidence="2">The sequence shown here is derived from an EMBL/GenBank/DDBJ whole genome shotgun (WGS) entry which is preliminary data.</text>
</comment>
<feature type="transmembrane region" description="Helical" evidence="1">
    <location>
        <begin position="12"/>
        <end position="34"/>
    </location>
</feature>
<organism evidence="2 3">
    <name type="scientific">Pararhodobacter oceanensis</name>
    <dbReference type="NCBI Taxonomy" id="2172121"/>
    <lineage>
        <taxon>Bacteria</taxon>
        <taxon>Pseudomonadati</taxon>
        <taxon>Pseudomonadota</taxon>
        <taxon>Alphaproteobacteria</taxon>
        <taxon>Rhodobacterales</taxon>
        <taxon>Paracoccaceae</taxon>
        <taxon>Pararhodobacter</taxon>
    </lineage>
</organism>
<feature type="transmembrane region" description="Helical" evidence="1">
    <location>
        <begin position="84"/>
        <end position="104"/>
    </location>
</feature>